<evidence type="ECO:0000313" key="3">
    <source>
        <dbReference type="EMBL" id="AXF79058.1"/>
    </source>
</evidence>
<proteinExistence type="predicted"/>
<name>A0A345D003_9GAMM</name>
<feature type="signal peptide" evidence="1">
    <location>
        <begin position="1"/>
        <end position="21"/>
    </location>
</feature>
<sequence>MNKLIMPLLAGVVLLAGCAGAKSDFECNATSSDSCMTIDAANNMARQKAKAAAVKPGATSLPALAKPVGAGIPLTRSVQGASFLRPPVRTPEATAKVWVAPWVDGQDNFHEPGLLSFVVKPGEWRQ</sequence>
<dbReference type="EMBL" id="CP013972">
    <property type="protein sequence ID" value="AXF79058.1"/>
    <property type="molecule type" value="Genomic_DNA"/>
</dbReference>
<dbReference type="EMBL" id="CP013972">
    <property type="protein sequence ID" value="AXF79020.1"/>
    <property type="molecule type" value="Genomic_DNA"/>
</dbReference>
<evidence type="ECO:0008006" key="5">
    <source>
        <dbReference type="Google" id="ProtNLM"/>
    </source>
</evidence>
<reference evidence="2 4" key="1">
    <citation type="submission" date="2016-01" db="EMBL/GenBank/DDBJ databases">
        <authorList>
            <person name="Oliw E.H."/>
        </authorList>
    </citation>
    <scope>NUCLEOTIDE SEQUENCE [LARGE SCALE GENOMIC DNA]</scope>
    <source>
        <strain evidence="2 4">MDcuke</strain>
        <plasmid evidence="2 4">unnamed2</plasmid>
    </source>
</reference>
<dbReference type="InterPro" id="IPR014118">
    <property type="entry name" value="T4SS_TraV"/>
</dbReference>
<keyword evidence="1" id="KW-0732">Signal</keyword>
<keyword evidence="2" id="KW-0614">Plasmid</keyword>
<evidence type="ECO:0000313" key="4">
    <source>
        <dbReference type="Proteomes" id="UP000264980"/>
    </source>
</evidence>
<feature type="chain" id="PRO_5036062839" description="Type IV conjugative transfer system protein TraV" evidence="1">
    <location>
        <begin position="22"/>
        <end position="126"/>
    </location>
</feature>
<dbReference type="Proteomes" id="UP000264980">
    <property type="component" value="Plasmid unnamed2"/>
</dbReference>
<gene>
    <name evidence="2" type="ORF">AV903_26525</name>
    <name evidence="3" type="ORF">AV903_26745</name>
</gene>
<dbReference type="Pfam" id="PF09676">
    <property type="entry name" value="TraV"/>
    <property type="match status" value="1"/>
</dbReference>
<geneLocation type="plasmid" evidence="2 4">
    <name>unnamed2</name>
</geneLocation>
<protein>
    <recommendedName>
        <fullName evidence="5">Type IV conjugative transfer system protein TraV</fullName>
    </recommendedName>
</protein>
<accession>A0A345D003</accession>
<dbReference type="RefSeq" id="WP_233481662.1">
    <property type="nucleotide sequence ID" value="NZ_CP013972.1"/>
</dbReference>
<organism evidence="2 4">
    <name type="scientific">Erwinia tracheiphila</name>
    <dbReference type="NCBI Taxonomy" id="65700"/>
    <lineage>
        <taxon>Bacteria</taxon>
        <taxon>Pseudomonadati</taxon>
        <taxon>Pseudomonadota</taxon>
        <taxon>Gammaproteobacteria</taxon>
        <taxon>Enterobacterales</taxon>
        <taxon>Erwiniaceae</taxon>
        <taxon>Erwinia</taxon>
    </lineage>
</organism>
<evidence type="ECO:0000313" key="2">
    <source>
        <dbReference type="EMBL" id="AXF79020.1"/>
    </source>
</evidence>
<evidence type="ECO:0000256" key="1">
    <source>
        <dbReference type="SAM" id="SignalP"/>
    </source>
</evidence>
<dbReference type="AlphaFoldDB" id="A0A345D003"/>
<dbReference type="PROSITE" id="PS51257">
    <property type="entry name" value="PROKAR_LIPOPROTEIN"/>
    <property type="match status" value="1"/>
</dbReference>